<dbReference type="FunFam" id="3.40.50.300:FF:000225">
    <property type="entry name" value="Thymidylate kinase"/>
    <property type="match status" value="1"/>
</dbReference>
<keyword evidence="4 11" id="KW-0808">Transferase</keyword>
<dbReference type="EC" id="2.7.4.9" evidence="2 11"/>
<evidence type="ECO:0000259" key="12">
    <source>
        <dbReference type="Pfam" id="PF02223"/>
    </source>
</evidence>
<dbReference type="NCBIfam" id="TIGR00041">
    <property type="entry name" value="DTMP_kinase"/>
    <property type="match status" value="1"/>
</dbReference>
<dbReference type="Gene3D" id="3.40.50.300">
    <property type="entry name" value="P-loop containing nucleotide triphosphate hydrolases"/>
    <property type="match status" value="1"/>
</dbReference>
<dbReference type="PANTHER" id="PTHR10344:SF4">
    <property type="entry name" value="UMP-CMP KINASE 2, MITOCHONDRIAL"/>
    <property type="match status" value="1"/>
</dbReference>
<dbReference type="Pfam" id="PF02223">
    <property type="entry name" value="Thymidylate_kin"/>
    <property type="match status" value="1"/>
</dbReference>
<evidence type="ECO:0000256" key="4">
    <source>
        <dbReference type="ARBA" id="ARBA00022679"/>
    </source>
</evidence>
<dbReference type="PATRIC" id="fig|673862.3.peg.242"/>
<keyword evidence="5 11" id="KW-0545">Nucleotide biosynthesis</keyword>
<evidence type="ECO:0000256" key="10">
    <source>
        <dbReference type="ARBA" id="ARBA00057735"/>
    </source>
</evidence>
<dbReference type="HAMAP" id="MF_00165">
    <property type="entry name" value="Thymidylate_kinase"/>
    <property type="match status" value="1"/>
</dbReference>
<dbReference type="CDD" id="cd01672">
    <property type="entry name" value="TMPK"/>
    <property type="match status" value="1"/>
</dbReference>
<dbReference type="PANTHER" id="PTHR10344">
    <property type="entry name" value="THYMIDYLATE KINASE"/>
    <property type="match status" value="1"/>
</dbReference>
<feature type="binding site" evidence="11">
    <location>
        <begin position="16"/>
        <end position="23"/>
    </location>
    <ligand>
        <name>ATP</name>
        <dbReference type="ChEBI" id="CHEBI:30616"/>
    </ligand>
</feature>
<comment type="catalytic activity">
    <reaction evidence="9 11">
        <text>dTMP + ATP = dTDP + ADP</text>
        <dbReference type="Rhea" id="RHEA:13517"/>
        <dbReference type="ChEBI" id="CHEBI:30616"/>
        <dbReference type="ChEBI" id="CHEBI:58369"/>
        <dbReference type="ChEBI" id="CHEBI:63528"/>
        <dbReference type="ChEBI" id="CHEBI:456216"/>
        <dbReference type="EC" id="2.7.4.9"/>
    </reaction>
</comment>
<gene>
    <name evidence="11 13" type="primary">tmk</name>
    <name evidence="13" type="ORF">BABL1_gene_619</name>
</gene>
<evidence type="ECO:0000313" key="13">
    <source>
        <dbReference type="EMBL" id="CDK30355.1"/>
    </source>
</evidence>
<comment type="function">
    <text evidence="10 11">Phosphorylation of dTMP to form dTDP in both de novo and salvage pathways of dTTP synthesis.</text>
</comment>
<dbReference type="InterPro" id="IPR018094">
    <property type="entry name" value="Thymidylate_kinase"/>
</dbReference>
<reference evidence="13 14" key="1">
    <citation type="journal article" date="2015" name="Biol. Direct">
        <title>Babela massiliensis, a representative of a widespread bacterial phylum with unusual adaptations to parasitism in amoebae.</title>
        <authorList>
            <person name="Pagnier I."/>
            <person name="Yutin N."/>
            <person name="Croce O."/>
            <person name="Makarova K.S."/>
            <person name="Wolf Y.I."/>
            <person name="Benamar S."/>
            <person name="Raoult D."/>
            <person name="Koonin E.V."/>
            <person name="La Scola B."/>
        </authorList>
    </citation>
    <scope>NUCLEOTIDE SEQUENCE [LARGE SCALE GENOMIC DNA]</scope>
    <source>
        <strain evidence="14">BABL1</strain>
    </source>
</reference>
<dbReference type="GO" id="GO:0005829">
    <property type="term" value="C:cytosol"/>
    <property type="evidence" value="ECO:0007669"/>
    <property type="project" value="TreeGrafter"/>
</dbReference>
<protein>
    <recommendedName>
        <fullName evidence="3 11">Thymidylate kinase</fullName>
        <ecNumber evidence="2 11">2.7.4.9</ecNumber>
    </recommendedName>
    <alternativeName>
        <fullName evidence="11">dTMP kinase</fullName>
    </alternativeName>
</protein>
<dbReference type="Proteomes" id="UP000018769">
    <property type="component" value="Chromosome I"/>
</dbReference>
<evidence type="ECO:0000256" key="5">
    <source>
        <dbReference type="ARBA" id="ARBA00022727"/>
    </source>
</evidence>
<keyword evidence="8 11" id="KW-0067">ATP-binding</keyword>
<evidence type="ECO:0000256" key="1">
    <source>
        <dbReference type="ARBA" id="ARBA00009776"/>
    </source>
</evidence>
<evidence type="ECO:0000256" key="3">
    <source>
        <dbReference type="ARBA" id="ARBA00017144"/>
    </source>
</evidence>
<dbReference type="STRING" id="673862.BABL1_gene_619"/>
<feature type="domain" description="Thymidylate kinase-like" evidence="12">
    <location>
        <begin position="14"/>
        <end position="201"/>
    </location>
</feature>
<dbReference type="GO" id="GO:0005524">
    <property type="term" value="F:ATP binding"/>
    <property type="evidence" value="ECO:0007669"/>
    <property type="project" value="UniProtKB-UniRule"/>
</dbReference>
<dbReference type="HOGENOM" id="CLU_049131_0_2_7"/>
<comment type="similarity">
    <text evidence="1 11">Belongs to the thymidylate kinase family.</text>
</comment>
<evidence type="ECO:0000256" key="2">
    <source>
        <dbReference type="ARBA" id="ARBA00012980"/>
    </source>
</evidence>
<dbReference type="KEGG" id="dpb:BABL1_gene_619"/>
<evidence type="ECO:0000256" key="7">
    <source>
        <dbReference type="ARBA" id="ARBA00022777"/>
    </source>
</evidence>
<dbReference type="InterPro" id="IPR039430">
    <property type="entry name" value="Thymidylate_kin-like_dom"/>
</dbReference>
<dbReference type="RefSeq" id="WP_023791347.1">
    <property type="nucleotide sequence ID" value="NC_023003.1"/>
</dbReference>
<organism evidence="13 14">
    <name type="scientific">Candidatus Babela massiliensis</name>
    <dbReference type="NCBI Taxonomy" id="673862"/>
    <lineage>
        <taxon>Bacteria</taxon>
        <taxon>Candidatus Babelota</taxon>
        <taxon>Candidatus Babeliae</taxon>
        <taxon>Candidatus Babeliales</taxon>
        <taxon>Candidatus Babeliaceae</taxon>
        <taxon>Candidatus Babela</taxon>
    </lineage>
</organism>
<dbReference type="GO" id="GO:0006233">
    <property type="term" value="P:dTDP biosynthetic process"/>
    <property type="evidence" value="ECO:0007669"/>
    <property type="project" value="InterPro"/>
</dbReference>
<name>V6DFK6_9BACT</name>
<keyword evidence="7 11" id="KW-0418">Kinase</keyword>
<dbReference type="EMBL" id="HG793133">
    <property type="protein sequence ID" value="CDK30355.1"/>
    <property type="molecule type" value="Genomic_DNA"/>
</dbReference>
<dbReference type="GO" id="GO:0004798">
    <property type="term" value="F:dTMP kinase activity"/>
    <property type="evidence" value="ECO:0007669"/>
    <property type="project" value="UniProtKB-UniRule"/>
</dbReference>
<keyword evidence="6 11" id="KW-0547">Nucleotide-binding</keyword>
<dbReference type="eggNOG" id="COG0125">
    <property type="taxonomic scope" value="Bacteria"/>
</dbReference>
<accession>V6DFK6</accession>
<evidence type="ECO:0000256" key="9">
    <source>
        <dbReference type="ARBA" id="ARBA00048743"/>
    </source>
</evidence>
<dbReference type="InterPro" id="IPR027417">
    <property type="entry name" value="P-loop_NTPase"/>
</dbReference>
<keyword evidence="14" id="KW-1185">Reference proteome</keyword>
<evidence type="ECO:0000256" key="6">
    <source>
        <dbReference type="ARBA" id="ARBA00022741"/>
    </source>
</evidence>
<evidence type="ECO:0000313" key="14">
    <source>
        <dbReference type="Proteomes" id="UP000018769"/>
    </source>
</evidence>
<dbReference type="GO" id="GO:0006227">
    <property type="term" value="P:dUDP biosynthetic process"/>
    <property type="evidence" value="ECO:0007669"/>
    <property type="project" value="TreeGrafter"/>
</dbReference>
<sequence>MNLGKNFKGFLIAIEGIDGCGKSSLSENLISELNNLGFETVKTKEPGATPLGQYLRDILQNRTFDIDDKAEFLLFAADRAQHMHQVVIPALQSNKIVISDRMADSSVAYQGYARGLNIDIINKINDWATNSIKPDLTIYLKIDYQTAISRVKHRYNKNEQELTHFEKEKEEFFKKVITGFDNIFKIKDKDKVLIIDGTQNQNTIILQTLEHILDKIKIKKKLNE</sequence>
<dbReference type="AlphaFoldDB" id="V6DFK6"/>
<dbReference type="OrthoDB" id="9774907at2"/>
<evidence type="ECO:0000256" key="8">
    <source>
        <dbReference type="ARBA" id="ARBA00022840"/>
    </source>
</evidence>
<dbReference type="GO" id="GO:0006235">
    <property type="term" value="P:dTTP biosynthetic process"/>
    <property type="evidence" value="ECO:0007669"/>
    <property type="project" value="UniProtKB-UniRule"/>
</dbReference>
<proteinExistence type="inferred from homology"/>
<evidence type="ECO:0000256" key="11">
    <source>
        <dbReference type="HAMAP-Rule" id="MF_00165"/>
    </source>
</evidence>
<dbReference type="SUPFAM" id="SSF52540">
    <property type="entry name" value="P-loop containing nucleoside triphosphate hydrolases"/>
    <property type="match status" value="1"/>
</dbReference>